<organism evidence="1 2">
    <name type="scientific">Salvia divinorum</name>
    <name type="common">Maria pastora</name>
    <name type="synonym">Diviner's sage</name>
    <dbReference type="NCBI Taxonomy" id="28513"/>
    <lineage>
        <taxon>Eukaryota</taxon>
        <taxon>Viridiplantae</taxon>
        <taxon>Streptophyta</taxon>
        <taxon>Embryophyta</taxon>
        <taxon>Tracheophyta</taxon>
        <taxon>Spermatophyta</taxon>
        <taxon>Magnoliopsida</taxon>
        <taxon>eudicotyledons</taxon>
        <taxon>Gunneridae</taxon>
        <taxon>Pentapetalae</taxon>
        <taxon>asterids</taxon>
        <taxon>lamiids</taxon>
        <taxon>Lamiales</taxon>
        <taxon>Lamiaceae</taxon>
        <taxon>Nepetoideae</taxon>
        <taxon>Mentheae</taxon>
        <taxon>Salviinae</taxon>
        <taxon>Salvia</taxon>
        <taxon>Salvia subgen. Calosphace</taxon>
    </lineage>
</organism>
<comment type="caution">
    <text evidence="1">The sequence shown here is derived from an EMBL/GenBank/DDBJ whole genome shotgun (WGS) entry which is preliminary data.</text>
</comment>
<name>A0ABD1IGJ6_SALDI</name>
<protein>
    <submittedName>
        <fullName evidence="1">Uncharacterized protein</fullName>
    </submittedName>
</protein>
<proteinExistence type="predicted"/>
<accession>A0ABD1IGJ6</accession>
<gene>
    <name evidence="1" type="ORF">AAHA92_03013</name>
</gene>
<reference evidence="1 2" key="1">
    <citation type="submission" date="2024-06" db="EMBL/GenBank/DDBJ databases">
        <title>A chromosome level genome sequence of Diviner's sage (Salvia divinorum).</title>
        <authorList>
            <person name="Ford S.A."/>
            <person name="Ro D.-K."/>
            <person name="Ness R.W."/>
            <person name="Phillips M.A."/>
        </authorList>
    </citation>
    <scope>NUCLEOTIDE SEQUENCE [LARGE SCALE GENOMIC DNA]</scope>
    <source>
        <strain evidence="1">SAF-2024a</strain>
        <tissue evidence="1">Leaf</tissue>
    </source>
</reference>
<dbReference type="Proteomes" id="UP001567538">
    <property type="component" value="Unassembled WGS sequence"/>
</dbReference>
<evidence type="ECO:0000313" key="1">
    <source>
        <dbReference type="EMBL" id="KAL1567545.1"/>
    </source>
</evidence>
<sequence length="98" mass="11286">MPDNLQLMDLVRATRERTLLDTVRPLSVCQDPVEKEVIRGLIHHLSRQLAQQNQTKPYNITLPPSPPPSSILCFWTNALNNSASFSPKKKSNWFKCWK</sequence>
<dbReference type="AlphaFoldDB" id="A0ABD1IGJ6"/>
<keyword evidence="2" id="KW-1185">Reference proteome</keyword>
<dbReference type="EMBL" id="JBEAFC010000002">
    <property type="protein sequence ID" value="KAL1567545.1"/>
    <property type="molecule type" value="Genomic_DNA"/>
</dbReference>
<evidence type="ECO:0000313" key="2">
    <source>
        <dbReference type="Proteomes" id="UP001567538"/>
    </source>
</evidence>